<proteinExistence type="predicted"/>
<gene>
    <name evidence="1" type="ORF">ACFY1D_35750</name>
</gene>
<name>A0ABW6UUC2_9ACTN</name>
<keyword evidence="2" id="KW-1185">Reference proteome</keyword>
<comment type="caution">
    <text evidence="1">The sequence shown here is derived from an EMBL/GenBank/DDBJ whole genome shotgun (WGS) entry which is preliminary data.</text>
</comment>
<protein>
    <recommendedName>
        <fullName evidence="3">SnoaL-like domain-containing protein</fullName>
    </recommendedName>
</protein>
<dbReference type="Proteomes" id="UP001602058">
    <property type="component" value="Unassembled WGS sequence"/>
</dbReference>
<dbReference type="EMBL" id="JBIAWJ010000028">
    <property type="protein sequence ID" value="MFF4526742.1"/>
    <property type="molecule type" value="Genomic_DNA"/>
</dbReference>
<accession>A0ABW6UUC2</accession>
<evidence type="ECO:0008006" key="3">
    <source>
        <dbReference type="Google" id="ProtNLM"/>
    </source>
</evidence>
<organism evidence="1 2">
    <name type="scientific">Streptomyces bluensis</name>
    <dbReference type="NCBI Taxonomy" id="33897"/>
    <lineage>
        <taxon>Bacteria</taxon>
        <taxon>Bacillati</taxon>
        <taxon>Actinomycetota</taxon>
        <taxon>Actinomycetes</taxon>
        <taxon>Kitasatosporales</taxon>
        <taxon>Streptomycetaceae</taxon>
        <taxon>Streptomyces</taxon>
    </lineage>
</organism>
<evidence type="ECO:0000313" key="2">
    <source>
        <dbReference type="Proteomes" id="UP001602058"/>
    </source>
</evidence>
<reference evidence="1 2" key="1">
    <citation type="submission" date="2024-10" db="EMBL/GenBank/DDBJ databases">
        <title>The Natural Products Discovery Center: Release of the First 8490 Sequenced Strains for Exploring Actinobacteria Biosynthetic Diversity.</title>
        <authorList>
            <person name="Kalkreuter E."/>
            <person name="Kautsar S.A."/>
            <person name="Yang D."/>
            <person name="Bader C.D."/>
            <person name="Teijaro C.N."/>
            <person name="Fluegel L."/>
            <person name="Davis C.M."/>
            <person name="Simpson J.R."/>
            <person name="Lauterbach L."/>
            <person name="Steele A.D."/>
            <person name="Gui C."/>
            <person name="Meng S."/>
            <person name="Li G."/>
            <person name="Viehrig K."/>
            <person name="Ye F."/>
            <person name="Su P."/>
            <person name="Kiefer A.F."/>
            <person name="Nichols A."/>
            <person name="Cepeda A.J."/>
            <person name="Yan W."/>
            <person name="Fan B."/>
            <person name="Jiang Y."/>
            <person name="Adhikari A."/>
            <person name="Zheng C.-J."/>
            <person name="Schuster L."/>
            <person name="Cowan T.M."/>
            <person name="Smanski M.J."/>
            <person name="Chevrette M.G."/>
            <person name="De Carvalho L.P.S."/>
            <person name="Shen B."/>
        </authorList>
    </citation>
    <scope>NUCLEOTIDE SEQUENCE [LARGE SCALE GENOMIC DNA]</scope>
    <source>
        <strain evidence="1 2">NPDC001390</strain>
    </source>
</reference>
<sequence length="145" mass="15773">MPEGTSETMVSRAPAAEHAEALDAYRAMWRDLVLASETSDAGSPVLDDHATDGALELMKYGLREAKKEKVVSKGAPLVDPRVVSVTSQEVTLQDCVDGTDWLQYKLNGELKNAVPGSHTKADATVRREGKAWKVSKLYFYEAGSC</sequence>
<evidence type="ECO:0000313" key="1">
    <source>
        <dbReference type="EMBL" id="MFF4526742.1"/>
    </source>
</evidence>
<dbReference type="RefSeq" id="WP_351084208.1">
    <property type="nucleotide sequence ID" value="NZ_JBEOZG010000025.1"/>
</dbReference>